<dbReference type="Proteomes" id="UP001165079">
    <property type="component" value="Unassembled WGS sequence"/>
</dbReference>
<organism evidence="1 2">
    <name type="scientific">Actinorhabdospora filicis</name>
    <dbReference type="NCBI Taxonomy" id="1785913"/>
    <lineage>
        <taxon>Bacteria</taxon>
        <taxon>Bacillati</taxon>
        <taxon>Actinomycetota</taxon>
        <taxon>Actinomycetes</taxon>
        <taxon>Micromonosporales</taxon>
        <taxon>Micromonosporaceae</taxon>
        <taxon>Actinorhabdospora</taxon>
    </lineage>
</organism>
<dbReference type="InterPro" id="IPR018317">
    <property type="entry name" value="QueC"/>
</dbReference>
<dbReference type="EMBL" id="BSTX01000004">
    <property type="protein sequence ID" value="GLZ80669.1"/>
    <property type="molecule type" value="Genomic_DNA"/>
</dbReference>
<proteinExistence type="predicted"/>
<dbReference type="Pfam" id="PF06508">
    <property type="entry name" value="QueC"/>
    <property type="match status" value="1"/>
</dbReference>
<evidence type="ECO:0000313" key="2">
    <source>
        <dbReference type="Proteomes" id="UP001165079"/>
    </source>
</evidence>
<dbReference type="InterPro" id="IPR014729">
    <property type="entry name" value="Rossmann-like_a/b/a_fold"/>
</dbReference>
<dbReference type="AlphaFoldDB" id="A0A9W6SPM6"/>
<keyword evidence="2" id="KW-1185">Reference proteome</keyword>
<dbReference type="RefSeq" id="WP_285665912.1">
    <property type="nucleotide sequence ID" value="NZ_BSTX01000004.1"/>
</dbReference>
<gene>
    <name evidence="1" type="ORF">Afil01_54760</name>
</gene>
<accession>A0A9W6SPM6</accession>
<protein>
    <submittedName>
        <fullName evidence="1">Uncharacterized protein</fullName>
    </submittedName>
</protein>
<sequence length="354" mass="37936">MRLHFAGAPTSAPPGWTHVPLPVRGGVGVRRLTGALHGPPGQAAVDLFLIAAAVHAADKVEASAVSVPVVEAERWRRVLPLWVKLTRHLTGREWELELREASSYWSPEIPGWGRRADAVVMFGGGLDAFAHAVTLRDRPMVLVERRRRRVATPGAARLGVPVTRTAALTTRGTRGGDATWGLLAVAAGLLVCSSHRVRNLRVPENGLIAAHPPGGVPRPANPVTLALVNRMLRHTAMPHRVVNPWAYLTKGELARESGVELADTVSCAVPGDGEARHCGTCAPCAVRHAGLLAAGGDATRYRQTPSGEVLREWLDAPDPGEDELRDAPWPPGSDLAPVVDVVRRGRAELREVWG</sequence>
<evidence type="ECO:0000313" key="1">
    <source>
        <dbReference type="EMBL" id="GLZ80669.1"/>
    </source>
</evidence>
<dbReference type="Gene3D" id="3.40.50.620">
    <property type="entry name" value="HUPs"/>
    <property type="match status" value="1"/>
</dbReference>
<comment type="caution">
    <text evidence="1">The sequence shown here is derived from an EMBL/GenBank/DDBJ whole genome shotgun (WGS) entry which is preliminary data.</text>
</comment>
<name>A0A9W6SPM6_9ACTN</name>
<reference evidence="1" key="1">
    <citation type="submission" date="2023-03" db="EMBL/GenBank/DDBJ databases">
        <title>Actinorhabdospora filicis NBRC 111898.</title>
        <authorList>
            <person name="Ichikawa N."/>
            <person name="Sato H."/>
            <person name="Tonouchi N."/>
        </authorList>
    </citation>
    <scope>NUCLEOTIDE SEQUENCE</scope>
    <source>
        <strain evidence="1">NBRC 111898</strain>
    </source>
</reference>